<evidence type="ECO:0000313" key="9">
    <source>
        <dbReference type="EMBL" id="SLM10469.1"/>
    </source>
</evidence>
<dbReference type="PROSITE" id="PS00721">
    <property type="entry name" value="FTHFS_1"/>
    <property type="match status" value="1"/>
</dbReference>
<reference evidence="9" key="1">
    <citation type="submission" date="2017-02" db="EMBL/GenBank/DDBJ databases">
        <authorList>
            <person name="Regsiter A."/>
            <person name="William W."/>
        </authorList>
    </citation>
    <scope>NUCLEOTIDE SEQUENCE</scope>
    <source>
        <strain evidence="9">Bib</strain>
    </source>
</reference>
<proteinExistence type="inferred from homology"/>
<dbReference type="GO" id="GO:0035999">
    <property type="term" value="P:tetrahydrofolate interconversion"/>
    <property type="evidence" value="ECO:0007669"/>
    <property type="project" value="UniProtKB-UniRule"/>
</dbReference>
<keyword evidence="2 8" id="KW-0554">One-carbon metabolism</keyword>
<dbReference type="InterPro" id="IPR000559">
    <property type="entry name" value="Formate_THF_ligase"/>
</dbReference>
<dbReference type="CDD" id="cd00477">
    <property type="entry name" value="FTHFS"/>
    <property type="match status" value="1"/>
</dbReference>
<evidence type="ECO:0000256" key="6">
    <source>
        <dbReference type="ARBA" id="ARBA00049033"/>
    </source>
</evidence>
<dbReference type="GO" id="GO:0005524">
    <property type="term" value="F:ATP binding"/>
    <property type="evidence" value="ECO:0007669"/>
    <property type="project" value="UniProtKB-UniRule"/>
</dbReference>
<keyword evidence="4 8" id="KW-0547">Nucleotide-binding</keyword>
<keyword evidence="5 8" id="KW-0067">ATP-binding</keyword>
<comment type="pathway">
    <text evidence="1 8">One-carbon metabolism; tetrahydrofolate interconversion.</text>
</comment>
<evidence type="ECO:0000256" key="1">
    <source>
        <dbReference type="ARBA" id="ARBA00004777"/>
    </source>
</evidence>
<evidence type="ECO:0000256" key="2">
    <source>
        <dbReference type="ARBA" id="ARBA00022563"/>
    </source>
</evidence>
<organism evidence="9">
    <name type="scientific">uncultured spirochete</name>
    <dbReference type="NCBI Taxonomy" id="156406"/>
    <lineage>
        <taxon>Bacteria</taxon>
        <taxon>Pseudomonadati</taxon>
        <taxon>Spirochaetota</taxon>
        <taxon>Spirochaetia</taxon>
        <taxon>Spirochaetales</taxon>
        <taxon>environmental samples</taxon>
    </lineage>
</organism>
<keyword evidence="3 8" id="KW-0436">Ligase</keyword>
<dbReference type="FunFam" id="3.30.1510.10:FF:000001">
    <property type="entry name" value="Formate--tetrahydrofolate ligase"/>
    <property type="match status" value="1"/>
</dbReference>
<protein>
    <recommendedName>
        <fullName evidence="8">Formate--tetrahydrofolate ligase</fullName>
        <ecNumber evidence="8">6.3.4.3</ecNumber>
    </recommendedName>
    <alternativeName>
        <fullName evidence="8">Formyltetrahydrofolate synthetase</fullName>
        <shortName evidence="8">FHS</shortName>
        <shortName evidence="8">FTHFS</shortName>
    </alternativeName>
</protein>
<comment type="catalytic activity">
    <reaction evidence="6 8">
        <text>(6S)-5,6,7,8-tetrahydrofolate + formate + ATP = (6R)-10-formyltetrahydrofolate + ADP + phosphate</text>
        <dbReference type="Rhea" id="RHEA:20221"/>
        <dbReference type="ChEBI" id="CHEBI:15740"/>
        <dbReference type="ChEBI" id="CHEBI:30616"/>
        <dbReference type="ChEBI" id="CHEBI:43474"/>
        <dbReference type="ChEBI" id="CHEBI:57453"/>
        <dbReference type="ChEBI" id="CHEBI:195366"/>
        <dbReference type="ChEBI" id="CHEBI:456216"/>
        <dbReference type="EC" id="6.3.4.3"/>
    </reaction>
</comment>
<dbReference type="Gene3D" id="3.40.50.300">
    <property type="entry name" value="P-loop containing nucleotide triphosphate hydrolases"/>
    <property type="match status" value="1"/>
</dbReference>
<evidence type="ECO:0000256" key="7">
    <source>
        <dbReference type="ARBA" id="ARBA00061363"/>
    </source>
</evidence>
<evidence type="ECO:0000256" key="3">
    <source>
        <dbReference type="ARBA" id="ARBA00022598"/>
    </source>
</evidence>
<dbReference type="Gene3D" id="3.10.410.10">
    <property type="entry name" value="Formyltetrahydrofolate synthetase, domain 3"/>
    <property type="match status" value="1"/>
</dbReference>
<sequence>MSVQRINPVPQDVDIAQSANIQPISEIAARYSLDEKYLEHYGVDKAKIHLEFLADPPKQAKRAKYIDVTAITPTPLGEGKTTTTIGLAQGLGYIGKKSIATIRQPSMGPTFGIKGGAAGGGYSQIVPMTDFNLHLTGDIHAVSAAHNLCAAALDARMYHESRWADSYFEKLGLKKLNIDPYAVLWRRVVDMNDRTLRSIIIGMGGLENGPLRETGFDISVASEVMAVLALATSLDDLRKRLGRIVVALDKSGNAITTEDIGVAGAMTILMKDALKPNALQTLEEQLAFVHAGPFANIAHGNSSIVADLIASQIADYVVTESGFGSDMGFEKFMDIKCRASGLMPDAVVLVATVRALKMHGGGPKVTPGKPLASSYTQENLELLQKGLCNLQEHIRIIRTYGLPVVVSINAFPTDTEAEHALIKDAALKAGAFDAVISKSWALGGEGAADLAMAVDKAASMPHEPKLLYPLDMSLKDKIEIIARQIYGAGSIVYTPEANAALEKYTALGYGNFPICMAKTQYSLSHDPALKGAPKGFEFPVREVRLSAGAGFIVPITGEITTMPGLPSKPAYIGMDIDTATGRITGLS</sequence>
<evidence type="ECO:0000256" key="8">
    <source>
        <dbReference type="HAMAP-Rule" id="MF_01543"/>
    </source>
</evidence>
<dbReference type="GO" id="GO:0004329">
    <property type="term" value="F:formate-tetrahydrofolate ligase activity"/>
    <property type="evidence" value="ECO:0007669"/>
    <property type="project" value="UniProtKB-UniRule"/>
</dbReference>
<dbReference type="InterPro" id="IPR027417">
    <property type="entry name" value="P-loop_NTPase"/>
</dbReference>
<dbReference type="FunFam" id="3.40.50.300:FF:001859">
    <property type="entry name" value="Formate--tetrahydrofolate ligase"/>
    <property type="match status" value="1"/>
</dbReference>
<dbReference type="AlphaFoldDB" id="A0A3P3XFX0"/>
<evidence type="ECO:0000256" key="5">
    <source>
        <dbReference type="ARBA" id="ARBA00022840"/>
    </source>
</evidence>
<dbReference type="EMBL" id="FWDM01000007">
    <property type="protein sequence ID" value="SLM10469.1"/>
    <property type="molecule type" value="Genomic_DNA"/>
</dbReference>
<dbReference type="FunFam" id="3.10.410.10:FF:000001">
    <property type="entry name" value="Putative formate--tetrahydrofolate ligase"/>
    <property type="match status" value="1"/>
</dbReference>
<comment type="similarity">
    <text evidence="7 8">Belongs to the formate--tetrahydrofolate ligase family.</text>
</comment>
<dbReference type="InterPro" id="IPR020628">
    <property type="entry name" value="Formate_THF_ligase_CS"/>
</dbReference>
<dbReference type="Gene3D" id="3.30.1510.10">
    <property type="entry name" value="Domain 2, N(10)-formyltetrahydrofolate synthetase"/>
    <property type="match status" value="1"/>
</dbReference>
<dbReference type="PROSITE" id="PS00722">
    <property type="entry name" value="FTHFS_2"/>
    <property type="match status" value="1"/>
</dbReference>
<dbReference type="EC" id="6.3.4.3" evidence="8"/>
<name>A0A3P3XFX0_9SPIR</name>
<dbReference type="SUPFAM" id="SSF52540">
    <property type="entry name" value="P-loop containing nucleoside triphosphate hydrolases"/>
    <property type="match status" value="1"/>
</dbReference>
<dbReference type="UniPathway" id="UPA00193"/>
<dbReference type="Pfam" id="PF01268">
    <property type="entry name" value="FTHFS"/>
    <property type="match status" value="1"/>
</dbReference>
<evidence type="ECO:0000256" key="4">
    <source>
        <dbReference type="ARBA" id="ARBA00022741"/>
    </source>
</evidence>
<dbReference type="NCBIfam" id="NF010030">
    <property type="entry name" value="PRK13505.1"/>
    <property type="match status" value="1"/>
</dbReference>
<feature type="binding site" evidence="8">
    <location>
        <begin position="74"/>
        <end position="81"/>
    </location>
    <ligand>
        <name>ATP</name>
        <dbReference type="ChEBI" id="CHEBI:30616"/>
    </ligand>
</feature>
<gene>
    <name evidence="8 9" type="primary">fhs</name>
    <name evidence="9" type="ORF">SPIROBIBN47_150007</name>
</gene>
<dbReference type="HAMAP" id="MF_01543">
    <property type="entry name" value="FTHFS"/>
    <property type="match status" value="1"/>
</dbReference>
<accession>A0A3P3XFX0</accession>